<keyword evidence="2" id="KW-0472">Membrane</keyword>
<dbReference type="EMBL" id="UOEI01000489">
    <property type="protein sequence ID" value="VAW06813.1"/>
    <property type="molecule type" value="Genomic_DNA"/>
</dbReference>
<feature type="transmembrane region" description="Helical" evidence="2">
    <location>
        <begin position="18"/>
        <end position="37"/>
    </location>
</feature>
<dbReference type="AlphaFoldDB" id="A0A3B0SRU0"/>
<organism evidence="3">
    <name type="scientific">hydrothermal vent metagenome</name>
    <dbReference type="NCBI Taxonomy" id="652676"/>
    <lineage>
        <taxon>unclassified sequences</taxon>
        <taxon>metagenomes</taxon>
        <taxon>ecological metagenomes</taxon>
    </lineage>
</organism>
<dbReference type="InterPro" id="IPR025921">
    <property type="entry name" value="HmuY"/>
</dbReference>
<feature type="compositionally biased region" description="Low complexity" evidence="1">
    <location>
        <begin position="66"/>
        <end position="83"/>
    </location>
</feature>
<evidence type="ECO:0000256" key="2">
    <source>
        <dbReference type="SAM" id="Phobius"/>
    </source>
</evidence>
<reference evidence="3" key="1">
    <citation type="submission" date="2018-06" db="EMBL/GenBank/DDBJ databases">
        <authorList>
            <person name="Zhirakovskaya E."/>
        </authorList>
    </citation>
    <scope>NUCLEOTIDE SEQUENCE</scope>
</reference>
<evidence type="ECO:0000313" key="3">
    <source>
        <dbReference type="EMBL" id="VAW06813.1"/>
    </source>
</evidence>
<gene>
    <name evidence="3" type="ORF">MNBD_ACTINO01-2447</name>
</gene>
<name>A0A3B0SRU0_9ZZZZ</name>
<accession>A0A3B0SRU0</accession>
<keyword evidence="2" id="KW-0812">Transmembrane</keyword>
<sequence>MSVETPSRRRWWQYKRTWFVGVPALVILGVVGLYIWGTSQPKPQGFAPTATVEAAAPVQDADVVEETTPQVETPSPPETVTTEGQAPVPDVAPAVDSTRYTVDARSKQEWVLFDFNSGEVVDEDFTGTTWDIALQRTKLLTNSGVTNPSGPGGAYDLGEVLLADAVPPDAAEFSVDVLGGEDEDEPENPAIGGWYNYQFIKHVISVKPNTYLVHTGEGLDALVQFDSYYCEDEEPACVTFSYRMVSRVESGVPID</sequence>
<protein>
    <submittedName>
        <fullName evidence="3">Uncharacterized protein</fullName>
    </submittedName>
</protein>
<dbReference type="CDD" id="cd12105">
    <property type="entry name" value="HmuY"/>
    <property type="match status" value="1"/>
</dbReference>
<feature type="region of interest" description="Disordered" evidence="1">
    <location>
        <begin position="63"/>
        <end position="91"/>
    </location>
</feature>
<proteinExistence type="predicted"/>
<keyword evidence="2" id="KW-1133">Transmembrane helix</keyword>
<evidence type="ECO:0000256" key="1">
    <source>
        <dbReference type="SAM" id="MobiDB-lite"/>
    </source>
</evidence>
<dbReference type="Pfam" id="PF14064">
    <property type="entry name" value="HmuY"/>
    <property type="match status" value="1"/>
</dbReference>